<gene>
    <name evidence="9" type="ORF">IAC51_04460</name>
</gene>
<feature type="transmembrane region" description="Helical" evidence="6">
    <location>
        <begin position="426"/>
        <end position="449"/>
    </location>
</feature>
<evidence type="ECO:0000259" key="8">
    <source>
        <dbReference type="Pfam" id="PF12704"/>
    </source>
</evidence>
<dbReference type="Pfam" id="PF12704">
    <property type="entry name" value="MacB_PCD"/>
    <property type="match status" value="1"/>
</dbReference>
<feature type="transmembrane region" description="Helical" evidence="6">
    <location>
        <begin position="381"/>
        <end position="405"/>
    </location>
</feature>
<protein>
    <submittedName>
        <fullName evidence="9">ABC transporter permease</fullName>
    </submittedName>
</protein>
<keyword evidence="2" id="KW-1003">Cell membrane</keyword>
<evidence type="ECO:0000256" key="4">
    <source>
        <dbReference type="ARBA" id="ARBA00022989"/>
    </source>
</evidence>
<feature type="transmembrane region" description="Helical" evidence="6">
    <location>
        <begin position="721"/>
        <end position="741"/>
    </location>
</feature>
<feature type="domain" description="ABC3 transporter permease C-terminal" evidence="7">
    <location>
        <begin position="673"/>
        <end position="786"/>
    </location>
</feature>
<evidence type="ECO:0000313" key="9">
    <source>
        <dbReference type="EMBL" id="MBO8439884.1"/>
    </source>
</evidence>
<dbReference type="PANTHER" id="PTHR30572">
    <property type="entry name" value="MEMBRANE COMPONENT OF TRANSPORTER-RELATED"/>
    <property type="match status" value="1"/>
</dbReference>
<accession>A0A940DM08</accession>
<dbReference type="Pfam" id="PF02687">
    <property type="entry name" value="FtsX"/>
    <property type="match status" value="2"/>
</dbReference>
<comment type="subcellular location">
    <subcellularLocation>
        <location evidence="1">Cell membrane</location>
        <topology evidence="1">Multi-pass membrane protein</topology>
    </subcellularLocation>
</comment>
<feature type="transmembrane region" description="Helical" evidence="6">
    <location>
        <begin position="670"/>
        <end position="695"/>
    </location>
</feature>
<feature type="domain" description="MacB-like periplasmic core" evidence="8">
    <location>
        <begin position="18"/>
        <end position="241"/>
    </location>
</feature>
<dbReference type="InterPro" id="IPR050250">
    <property type="entry name" value="Macrolide_Exporter_MacB"/>
</dbReference>
<keyword evidence="5 6" id="KW-0472">Membrane</keyword>
<comment type="caution">
    <text evidence="9">The sequence shown here is derived from an EMBL/GenBank/DDBJ whole genome shotgun (WGS) entry which is preliminary data.</text>
</comment>
<dbReference type="GO" id="GO:0022857">
    <property type="term" value="F:transmembrane transporter activity"/>
    <property type="evidence" value="ECO:0007669"/>
    <property type="project" value="TreeGrafter"/>
</dbReference>
<evidence type="ECO:0000256" key="3">
    <source>
        <dbReference type="ARBA" id="ARBA00022692"/>
    </source>
</evidence>
<keyword evidence="4 6" id="KW-1133">Transmembrane helix</keyword>
<proteinExistence type="predicted"/>
<feature type="transmembrane region" description="Helical" evidence="6">
    <location>
        <begin position="289"/>
        <end position="313"/>
    </location>
</feature>
<dbReference type="InterPro" id="IPR003838">
    <property type="entry name" value="ABC3_permease_C"/>
</dbReference>
<evidence type="ECO:0000256" key="1">
    <source>
        <dbReference type="ARBA" id="ARBA00004651"/>
    </source>
</evidence>
<evidence type="ECO:0000256" key="2">
    <source>
        <dbReference type="ARBA" id="ARBA00022475"/>
    </source>
</evidence>
<keyword evidence="3 6" id="KW-0812">Transmembrane</keyword>
<feature type="transmembrane region" description="Helical" evidence="6">
    <location>
        <begin position="756"/>
        <end position="777"/>
    </location>
</feature>
<sequence length="793" mass="88714">MGAFKSYFTYLSRNRLFTVVNVLGLSVSLMFVLLIGNMVARQMSEGRSMKESGRTYVLTDGRYSTSHVLLGDKLVGRYPQMEEWSCAHSTWTSCVTEGEDMMNVKAMAVTENFFTFFGIPLVQGDAAQALVDEHSVVLTREAANRLFGTEDVLGRTVNFSSTGVSKSGTQSEVVPYIVTGVADKWDNTLFVQDVDLIFPYEIIRYVDYYTSDWATGLNGTGRSDLFVRFVEGVDPEQMTEEEKEEMREYANSCYSQPRYGEPIRWVSVRDAYFSDTGLCSLRQYSLQSVVIFIIVGVVILLMAVLNYVSMSVAQAAYRVKEMATRRLLGSARRAVFWRMVGETLIMTVVSFLLGFLLALALEPQAEELMGVKIGLVDGLNAATVVVYIVAVCLIALLAGTMPAAIVSGYDPLEVMKGAFRRKTKMVWLRTLFVVQSGVAVALLGCAFFLTDKIERLLERPMGYTYDNVAVFDNAGREGSHILFRDELSKLPYVEKVSFANGLPASAWRNNTIDIYTADGETKRVAFNSILGDSAFFGMFGIEVLEDYHVAQEQDGSLIYLTESAYREIGHPRGITSIPSPDYVYKVAGCVTDFTLGPVGMRQGAPAVSIFNYETMSPVFILVKTIGEEEAYMAGMEEVYRNVTHNVTAEGYWYRTIMEWQYSHLIRLGKLIGIFTATALLITLLGLTAMSLYFIAQRKRDMAIRKVFGSDARRELLRLMRFAMTSLAVGLVLAVPLMWVGIRQIDRIVEYDMPFPWWVAVAAFAIVAVVSLLSVWLISRHAVRENPVENLKTE</sequence>
<name>A0A940DM08_9BACT</name>
<feature type="domain" description="ABC3 transporter permease C-terminal" evidence="7">
    <location>
        <begin position="293"/>
        <end position="405"/>
    </location>
</feature>
<feature type="transmembrane region" description="Helical" evidence="6">
    <location>
        <begin position="334"/>
        <end position="361"/>
    </location>
</feature>
<dbReference type="AlphaFoldDB" id="A0A940DM08"/>
<evidence type="ECO:0000256" key="5">
    <source>
        <dbReference type="ARBA" id="ARBA00023136"/>
    </source>
</evidence>
<evidence type="ECO:0000256" key="6">
    <source>
        <dbReference type="SAM" id="Phobius"/>
    </source>
</evidence>
<dbReference type="InterPro" id="IPR025857">
    <property type="entry name" value="MacB_PCD"/>
</dbReference>
<dbReference type="GO" id="GO:0005886">
    <property type="term" value="C:plasma membrane"/>
    <property type="evidence" value="ECO:0007669"/>
    <property type="project" value="UniProtKB-SubCell"/>
</dbReference>
<evidence type="ECO:0000313" key="10">
    <source>
        <dbReference type="Proteomes" id="UP000712007"/>
    </source>
</evidence>
<reference evidence="9" key="1">
    <citation type="submission" date="2020-10" db="EMBL/GenBank/DDBJ databases">
        <authorList>
            <person name="Gilroy R."/>
        </authorList>
    </citation>
    <scope>NUCLEOTIDE SEQUENCE</scope>
    <source>
        <strain evidence="9">3924</strain>
    </source>
</reference>
<organism evidence="9 10">
    <name type="scientific">Candidatus Aphodosoma intestinipullorum</name>
    <dbReference type="NCBI Taxonomy" id="2840674"/>
    <lineage>
        <taxon>Bacteria</taxon>
        <taxon>Pseudomonadati</taxon>
        <taxon>Bacteroidota</taxon>
        <taxon>Bacteroidia</taxon>
        <taxon>Bacteroidales</taxon>
        <taxon>Candidatus Aphodosoma</taxon>
    </lineage>
</organism>
<reference evidence="9" key="2">
    <citation type="journal article" date="2021" name="PeerJ">
        <title>Extensive microbial diversity within the chicken gut microbiome revealed by metagenomics and culture.</title>
        <authorList>
            <person name="Gilroy R."/>
            <person name="Ravi A."/>
            <person name="Getino M."/>
            <person name="Pursley I."/>
            <person name="Horton D.L."/>
            <person name="Alikhan N.F."/>
            <person name="Baker D."/>
            <person name="Gharbi K."/>
            <person name="Hall N."/>
            <person name="Watson M."/>
            <person name="Adriaenssens E.M."/>
            <person name="Foster-Nyarko E."/>
            <person name="Jarju S."/>
            <person name="Secka A."/>
            <person name="Antonio M."/>
            <person name="Oren A."/>
            <person name="Chaudhuri R.R."/>
            <person name="La Ragione R."/>
            <person name="Hildebrand F."/>
            <person name="Pallen M.J."/>
        </authorList>
    </citation>
    <scope>NUCLEOTIDE SEQUENCE</scope>
    <source>
        <strain evidence="9">3924</strain>
    </source>
</reference>
<dbReference type="PANTHER" id="PTHR30572:SF18">
    <property type="entry name" value="ABC-TYPE MACROLIDE FAMILY EXPORT SYSTEM PERMEASE COMPONENT 2"/>
    <property type="match status" value="1"/>
</dbReference>
<dbReference type="Proteomes" id="UP000712007">
    <property type="component" value="Unassembled WGS sequence"/>
</dbReference>
<dbReference type="EMBL" id="JADIMV010000074">
    <property type="protein sequence ID" value="MBO8439884.1"/>
    <property type="molecule type" value="Genomic_DNA"/>
</dbReference>
<evidence type="ECO:0000259" key="7">
    <source>
        <dbReference type="Pfam" id="PF02687"/>
    </source>
</evidence>
<feature type="transmembrane region" description="Helical" evidence="6">
    <location>
        <begin position="16"/>
        <end position="40"/>
    </location>
</feature>